<dbReference type="InterPro" id="IPR041527">
    <property type="entry name" value="YhcG_N"/>
</dbReference>
<name>A0A6L9S7U4_9ACTN</name>
<evidence type="ECO:0000313" key="3">
    <source>
        <dbReference type="Proteomes" id="UP000475214"/>
    </source>
</evidence>
<keyword evidence="3" id="KW-1185">Reference proteome</keyword>
<evidence type="ECO:0000259" key="1">
    <source>
        <dbReference type="Pfam" id="PF17761"/>
    </source>
</evidence>
<accession>A0A6L9S7U4</accession>
<feature type="domain" description="YhcG N-terminal" evidence="1">
    <location>
        <begin position="1"/>
        <end position="60"/>
    </location>
</feature>
<sequence>MRRFAMMWPIPESVPPVVAQIGWSLHRVLLDTFSNKPDQYVWYASKAAEHRWSKRHLLHSNERSFATCLVLADLAAHGRRGVRERRRSGKRE</sequence>
<dbReference type="Proteomes" id="UP000475214">
    <property type="component" value="Unassembled WGS sequence"/>
</dbReference>
<dbReference type="Pfam" id="PF17761">
    <property type="entry name" value="DUF1016_N"/>
    <property type="match status" value="1"/>
</dbReference>
<evidence type="ECO:0000313" key="2">
    <source>
        <dbReference type="EMBL" id="NEE00632.1"/>
    </source>
</evidence>
<dbReference type="AlphaFoldDB" id="A0A6L9S7U4"/>
<gene>
    <name evidence="2" type="ORF">G1H10_10675</name>
</gene>
<proteinExistence type="predicted"/>
<reference evidence="2 3" key="1">
    <citation type="submission" date="2020-02" db="EMBL/GenBank/DDBJ databases">
        <authorList>
            <person name="Li X.-J."/>
            <person name="Han X.-M."/>
        </authorList>
    </citation>
    <scope>NUCLEOTIDE SEQUENCE [LARGE SCALE GENOMIC DNA]</scope>
    <source>
        <strain evidence="2 3">CCTCC AB 2017055</strain>
    </source>
</reference>
<organism evidence="2 3">
    <name type="scientific">Phytoactinopolyspora halotolerans</name>
    <dbReference type="NCBI Taxonomy" id="1981512"/>
    <lineage>
        <taxon>Bacteria</taxon>
        <taxon>Bacillati</taxon>
        <taxon>Actinomycetota</taxon>
        <taxon>Actinomycetes</taxon>
        <taxon>Jiangellales</taxon>
        <taxon>Jiangellaceae</taxon>
        <taxon>Phytoactinopolyspora</taxon>
    </lineage>
</organism>
<protein>
    <submittedName>
        <fullName evidence="2">DUF1016 domain-containing protein</fullName>
    </submittedName>
</protein>
<dbReference type="EMBL" id="JAAGOA010000006">
    <property type="protein sequence ID" value="NEE00632.1"/>
    <property type="molecule type" value="Genomic_DNA"/>
</dbReference>
<dbReference type="RefSeq" id="WP_163736682.1">
    <property type="nucleotide sequence ID" value="NZ_JAAGOA010000006.1"/>
</dbReference>
<comment type="caution">
    <text evidence="2">The sequence shown here is derived from an EMBL/GenBank/DDBJ whole genome shotgun (WGS) entry which is preliminary data.</text>
</comment>